<feature type="compositionally biased region" description="Basic and acidic residues" evidence="1">
    <location>
        <begin position="455"/>
        <end position="467"/>
    </location>
</feature>
<feature type="compositionally biased region" description="Polar residues" evidence="1">
    <location>
        <begin position="420"/>
        <end position="453"/>
    </location>
</feature>
<dbReference type="eggNOG" id="ENOG502TFPD">
    <property type="taxonomic scope" value="Eukaryota"/>
</dbReference>
<evidence type="ECO:0000313" key="3">
    <source>
        <dbReference type="Proteomes" id="UP000016801"/>
    </source>
</evidence>
<evidence type="ECO:0000256" key="1">
    <source>
        <dbReference type="SAM" id="MobiDB-lite"/>
    </source>
</evidence>
<protein>
    <submittedName>
        <fullName evidence="2">Uncharacterized protein</fullName>
    </submittedName>
</protein>
<dbReference type="Proteomes" id="UP000016801">
    <property type="component" value="Unassembled WGS sequence"/>
</dbReference>
<feature type="region of interest" description="Disordered" evidence="1">
    <location>
        <begin position="74"/>
        <end position="140"/>
    </location>
</feature>
<feature type="compositionally biased region" description="Basic residues" evidence="1">
    <location>
        <begin position="501"/>
        <end position="510"/>
    </location>
</feature>
<feature type="region of interest" description="Disordered" evidence="1">
    <location>
        <begin position="420"/>
        <end position="529"/>
    </location>
</feature>
<accession>M1W6I2</accession>
<dbReference type="AlphaFoldDB" id="M1W6I2"/>
<dbReference type="EMBL" id="CAGA01000101">
    <property type="protein sequence ID" value="CCE34661.1"/>
    <property type="molecule type" value="Genomic_DNA"/>
</dbReference>
<sequence length="529" mass="58315">MAFSGPNEYELRFRPENRKGKCELCTWPENKDHITLACQYLAGTTVPENMAMRLEEIPEMTNENDAINALVPGQVENEDPSKSNDAKTHHASQDASIEESAALKRAVKRNKNKKTKSKRPTGDGSASAHPPAKPNKVVKPGFKAKLTKRGKRLAAVVDNQQSQMVGEGLLSNGKHLVFGPPPTKKEIDDGAMVEIVMDSLKGGVVPESVSPVKAHVWTQWTVCFATIEDAKASVGRGRRFEVKHGCTSSQEVYLEKYLTSGPRIFICDRQGPIINSEAQQLITSAEFLKGNKFWYGAHKRRGVEGAKRVLVLEAPPEPTTMAFLGPNEYELRFRPENRSGKCELCVWPNNKDHSTLKCQFLAGTIVPKDMPMRLEEIPVVVSTISNPKSVTPTISKHAPIKVISLTITLQGYVNESEGENANVQLDNRTSSGATRPNIISTKSNENDAVNAQTHLEAKNAKDQMDKNPRKRKRNQIKGKGSDRTNPAKSNKVEKPGFSAKLTKRGKRQAKKPSDQNTTEGEGLTSNGKH</sequence>
<proteinExistence type="predicted"/>
<reference evidence="2 3" key="1">
    <citation type="journal article" date="2013" name="PLoS Genet.">
        <title>Plant-symbiotic fungi as chemical engineers: Multi-genome analysis of the Clavicipitaceae reveals dynamics of alkaloid loci.</title>
        <authorList>
            <person name="Schardl C.L."/>
            <person name="Young C.A."/>
            <person name="Hesse U."/>
            <person name="Amyotte S.G."/>
            <person name="Andreeva K."/>
            <person name="Calie P.J."/>
            <person name="Fleetwood D.J."/>
            <person name="Haws D.C."/>
            <person name="Moore N."/>
            <person name="Oeser B."/>
            <person name="Panaccione D.G."/>
            <person name="Schweri K.K."/>
            <person name="Voisey C.R."/>
            <person name="Farman M.L."/>
            <person name="Jaromczyk J.W."/>
            <person name="Roe B.A."/>
            <person name="O'Sullivan D.M."/>
            <person name="Scott B."/>
            <person name="Tudzynski P."/>
            <person name="An Z."/>
            <person name="Arnaoudova E.G."/>
            <person name="Bullock C.T."/>
            <person name="Charlton N.D."/>
            <person name="Chen L."/>
            <person name="Cox M."/>
            <person name="Dinkins R.D."/>
            <person name="Florea S."/>
            <person name="Glenn A.E."/>
            <person name="Gordon A."/>
            <person name="Gueldener U."/>
            <person name="Harris D.R."/>
            <person name="Hollin W."/>
            <person name="Jaromczyk J."/>
            <person name="Johnson R.D."/>
            <person name="Khan A.K."/>
            <person name="Leistner E."/>
            <person name="Leuchtmann A."/>
            <person name="Li C."/>
            <person name="Liu J."/>
            <person name="Liu J."/>
            <person name="Liu M."/>
            <person name="Mace W."/>
            <person name="Machado C."/>
            <person name="Nagabhyru P."/>
            <person name="Pan J."/>
            <person name="Schmid J."/>
            <person name="Sugawara K."/>
            <person name="Steiner U."/>
            <person name="Takach J.E."/>
            <person name="Tanaka E."/>
            <person name="Webb J.S."/>
            <person name="Wilson E.V."/>
            <person name="Wiseman J.L."/>
            <person name="Yoshida R."/>
            <person name="Zeng Z."/>
        </authorList>
    </citation>
    <scope>NUCLEOTIDE SEQUENCE [LARGE SCALE GENOMIC DNA]</scope>
    <source>
        <strain evidence="2 3">20.1</strain>
    </source>
</reference>
<feature type="compositionally biased region" description="Basic and acidic residues" evidence="1">
    <location>
        <begin position="79"/>
        <end position="92"/>
    </location>
</feature>
<keyword evidence="3" id="KW-1185">Reference proteome</keyword>
<evidence type="ECO:0000313" key="2">
    <source>
        <dbReference type="EMBL" id="CCE34661.1"/>
    </source>
</evidence>
<dbReference type="VEuPathDB" id="FungiDB:CPUR_08596"/>
<gene>
    <name evidence="2" type="ORF">CPUR_08596</name>
</gene>
<organism evidence="2 3">
    <name type="scientific">Claviceps purpurea (strain 20.1)</name>
    <name type="common">Ergot fungus</name>
    <name type="synonym">Sphacelia segetum</name>
    <dbReference type="NCBI Taxonomy" id="1111077"/>
    <lineage>
        <taxon>Eukaryota</taxon>
        <taxon>Fungi</taxon>
        <taxon>Dikarya</taxon>
        <taxon>Ascomycota</taxon>
        <taxon>Pezizomycotina</taxon>
        <taxon>Sordariomycetes</taxon>
        <taxon>Hypocreomycetidae</taxon>
        <taxon>Hypocreales</taxon>
        <taxon>Clavicipitaceae</taxon>
        <taxon>Claviceps</taxon>
    </lineage>
</organism>
<feature type="compositionally biased region" description="Polar residues" evidence="1">
    <location>
        <begin position="514"/>
        <end position="529"/>
    </location>
</feature>
<comment type="caution">
    <text evidence="2">The sequence shown here is derived from an EMBL/GenBank/DDBJ whole genome shotgun (WGS) entry which is preliminary data.</text>
</comment>
<name>M1W6I2_CLAP2</name>
<feature type="compositionally biased region" description="Basic residues" evidence="1">
    <location>
        <begin position="105"/>
        <end position="119"/>
    </location>
</feature>
<dbReference type="HOGENOM" id="CLU_514819_0_0_1"/>